<evidence type="ECO:0000256" key="12">
    <source>
        <dbReference type="ARBA" id="ARBA00030422"/>
    </source>
</evidence>
<dbReference type="Pfam" id="PF03656">
    <property type="entry name" value="Pam16"/>
    <property type="match status" value="1"/>
</dbReference>
<evidence type="ECO:0000256" key="7">
    <source>
        <dbReference type="ARBA" id="ARBA00022927"/>
    </source>
</evidence>
<organism evidence="15 16">
    <name type="scientific">Myxozyma melibiosi</name>
    <dbReference type="NCBI Taxonomy" id="54550"/>
    <lineage>
        <taxon>Eukaryota</taxon>
        <taxon>Fungi</taxon>
        <taxon>Dikarya</taxon>
        <taxon>Ascomycota</taxon>
        <taxon>Saccharomycotina</taxon>
        <taxon>Lipomycetes</taxon>
        <taxon>Lipomycetales</taxon>
        <taxon>Lipomycetaceae</taxon>
        <taxon>Myxozyma</taxon>
    </lineage>
</organism>
<dbReference type="RefSeq" id="XP_064769239.1">
    <property type="nucleotide sequence ID" value="XM_064909540.1"/>
</dbReference>
<evidence type="ECO:0000256" key="11">
    <source>
        <dbReference type="ARBA" id="ARBA00025080"/>
    </source>
</evidence>
<feature type="region of interest" description="Disordered" evidence="14">
    <location>
        <begin position="97"/>
        <end position="121"/>
    </location>
</feature>
<evidence type="ECO:0000256" key="4">
    <source>
        <dbReference type="ARBA" id="ARBA00020721"/>
    </source>
</evidence>
<sequence length="121" mass="13123">MAHRILAQVIVTGAQVFGRAFFQAYKQAAATSATQTANAAREGGLSVEEACRILHVEPQNLQQVEVAKRFEHLFNVNSKEKGGSFYIQSKVYRAKERLDNELAKNSPPPPPGEAGASPTPS</sequence>
<evidence type="ECO:0000256" key="10">
    <source>
        <dbReference type="ARBA" id="ARBA00023136"/>
    </source>
</evidence>
<comment type="similarity">
    <text evidence="2">Belongs to the TIM16/PAM16 family.</text>
</comment>
<proteinExistence type="inferred from homology"/>
<keyword evidence="5" id="KW-0813">Transport</keyword>
<keyword evidence="9" id="KW-0496">Mitochondrion</keyword>
<protein>
    <recommendedName>
        <fullName evidence="4">Mitochondrial import inner membrane translocase subunit TIM16</fullName>
    </recommendedName>
    <alternativeName>
        <fullName evidence="3">Mitochondrial import inner membrane translocase subunit tim16</fullName>
    </alternativeName>
    <alternativeName>
        <fullName evidence="12 13">Presequence translocated-associated motor subunit PAM16</fullName>
    </alternativeName>
</protein>
<gene>
    <name evidence="15" type="ORF">BZA70DRAFT_126878</name>
</gene>
<reference evidence="15 16" key="1">
    <citation type="submission" date="2024-03" db="EMBL/GenBank/DDBJ databases">
        <title>Genome-scale model development and genomic sequencing of the oleaginous clade Lipomyces.</title>
        <authorList>
            <consortium name="Lawrence Berkeley National Laboratory"/>
            <person name="Czajka J.J."/>
            <person name="Han Y."/>
            <person name="Kim J."/>
            <person name="Mondo S.J."/>
            <person name="Hofstad B.A."/>
            <person name="Robles A."/>
            <person name="Haridas S."/>
            <person name="Riley R."/>
            <person name="LaButti K."/>
            <person name="Pangilinan J."/>
            <person name="Andreopoulos W."/>
            <person name="Lipzen A."/>
            <person name="Yan J."/>
            <person name="Wang M."/>
            <person name="Ng V."/>
            <person name="Grigoriev I.V."/>
            <person name="Spatafora J.W."/>
            <person name="Magnuson J.K."/>
            <person name="Baker S.E."/>
            <person name="Pomraning K.R."/>
        </authorList>
    </citation>
    <scope>NUCLEOTIDE SEQUENCE [LARGE SCALE GENOMIC DNA]</scope>
    <source>
        <strain evidence="15 16">Phaff 52-87</strain>
    </source>
</reference>
<comment type="caution">
    <text evidence="15">The sequence shown here is derived from an EMBL/GenBank/DDBJ whole genome shotgun (WGS) entry which is preliminary data.</text>
</comment>
<dbReference type="Proteomes" id="UP001498771">
    <property type="component" value="Unassembled WGS sequence"/>
</dbReference>
<name>A0ABR1F8P7_9ASCO</name>
<accession>A0ABR1F8P7</accession>
<dbReference type="GeneID" id="90035052"/>
<dbReference type="PANTHER" id="PTHR12388:SF0">
    <property type="entry name" value="MITOCHONDRIAL IMPORT INNER MEMBRANE TRANSLOCASE SUBUNIT TIM16"/>
    <property type="match status" value="1"/>
</dbReference>
<keyword evidence="7" id="KW-0653">Protein transport</keyword>
<comment type="function">
    <text evidence="11">Essential component of the PAM complex, a complex required for the translocation of transit peptide-containing proteins from the inner membrane into the mitochondrial matrix in an ATP-dependent manner. In the complex, it is required to regulate activity of mtHSP70 (SSC1) via its interaction with PAM18/TIM14. May act by positioning PAM18/TIM14 in juxtaposition to mtHSP70 at the translocon to maximize ATPase stimulation.</text>
</comment>
<dbReference type="Gene3D" id="1.10.287.110">
    <property type="entry name" value="DnaJ domain"/>
    <property type="match status" value="1"/>
</dbReference>
<keyword evidence="6" id="KW-0999">Mitochondrion inner membrane</keyword>
<evidence type="ECO:0000256" key="6">
    <source>
        <dbReference type="ARBA" id="ARBA00022792"/>
    </source>
</evidence>
<keyword evidence="10" id="KW-0472">Membrane</keyword>
<evidence type="ECO:0000256" key="3">
    <source>
        <dbReference type="ARBA" id="ARBA00013571"/>
    </source>
</evidence>
<evidence type="ECO:0000256" key="9">
    <source>
        <dbReference type="ARBA" id="ARBA00023128"/>
    </source>
</evidence>
<evidence type="ECO:0000313" key="16">
    <source>
        <dbReference type="Proteomes" id="UP001498771"/>
    </source>
</evidence>
<evidence type="ECO:0000256" key="5">
    <source>
        <dbReference type="ARBA" id="ARBA00022448"/>
    </source>
</evidence>
<keyword evidence="8" id="KW-0811">Translocation</keyword>
<evidence type="ECO:0000256" key="13">
    <source>
        <dbReference type="ARBA" id="ARBA00031407"/>
    </source>
</evidence>
<evidence type="ECO:0000256" key="8">
    <source>
        <dbReference type="ARBA" id="ARBA00023010"/>
    </source>
</evidence>
<evidence type="ECO:0000313" key="15">
    <source>
        <dbReference type="EMBL" id="KAK7206206.1"/>
    </source>
</evidence>
<dbReference type="InterPro" id="IPR036869">
    <property type="entry name" value="J_dom_sf"/>
</dbReference>
<dbReference type="InterPro" id="IPR005341">
    <property type="entry name" value="Tim16"/>
</dbReference>
<dbReference type="PANTHER" id="PTHR12388">
    <property type="entry name" value="MITOCHONDRIA ASSOCIATED GRANULOCYTE MACROPHAGE CSF SIGNALING MOLECULE"/>
    <property type="match status" value="1"/>
</dbReference>
<evidence type="ECO:0000256" key="2">
    <source>
        <dbReference type="ARBA" id="ARBA00008817"/>
    </source>
</evidence>
<dbReference type="EMBL" id="JBBJBU010000003">
    <property type="protein sequence ID" value="KAK7206206.1"/>
    <property type="molecule type" value="Genomic_DNA"/>
</dbReference>
<keyword evidence="16" id="KW-1185">Reference proteome</keyword>
<comment type="subcellular location">
    <subcellularLocation>
        <location evidence="1">Mitochondrion inner membrane</location>
        <topology evidence="1">Peripheral membrane protein</topology>
    </subcellularLocation>
</comment>
<evidence type="ECO:0000256" key="1">
    <source>
        <dbReference type="ARBA" id="ARBA00004637"/>
    </source>
</evidence>
<evidence type="ECO:0000256" key="14">
    <source>
        <dbReference type="SAM" id="MobiDB-lite"/>
    </source>
</evidence>